<dbReference type="InterPro" id="IPR036812">
    <property type="entry name" value="NAD(P)_OxRdtase_dom_sf"/>
</dbReference>
<dbReference type="SUPFAM" id="SSF51430">
    <property type="entry name" value="NAD(P)-linked oxidoreductase"/>
    <property type="match status" value="1"/>
</dbReference>
<dbReference type="AlphaFoldDB" id="A0A9P6DZS3"/>
<dbReference type="OrthoDB" id="37537at2759"/>
<gene>
    <name evidence="1" type="ORF">BS47DRAFT_1481721</name>
</gene>
<organism evidence="1 2">
    <name type="scientific">Hydnum rufescens UP504</name>
    <dbReference type="NCBI Taxonomy" id="1448309"/>
    <lineage>
        <taxon>Eukaryota</taxon>
        <taxon>Fungi</taxon>
        <taxon>Dikarya</taxon>
        <taxon>Basidiomycota</taxon>
        <taxon>Agaricomycotina</taxon>
        <taxon>Agaricomycetes</taxon>
        <taxon>Cantharellales</taxon>
        <taxon>Hydnaceae</taxon>
        <taxon>Hydnum</taxon>
    </lineage>
</organism>
<dbReference type="EMBL" id="MU128915">
    <property type="protein sequence ID" value="KAF9519817.1"/>
    <property type="molecule type" value="Genomic_DNA"/>
</dbReference>
<reference evidence="1" key="1">
    <citation type="journal article" date="2020" name="Nat. Commun.">
        <title>Large-scale genome sequencing of mycorrhizal fungi provides insights into the early evolution of symbiotic traits.</title>
        <authorList>
            <person name="Miyauchi S."/>
            <person name="Kiss E."/>
            <person name="Kuo A."/>
            <person name="Drula E."/>
            <person name="Kohler A."/>
            <person name="Sanchez-Garcia M."/>
            <person name="Morin E."/>
            <person name="Andreopoulos B."/>
            <person name="Barry K.W."/>
            <person name="Bonito G."/>
            <person name="Buee M."/>
            <person name="Carver A."/>
            <person name="Chen C."/>
            <person name="Cichocki N."/>
            <person name="Clum A."/>
            <person name="Culley D."/>
            <person name="Crous P.W."/>
            <person name="Fauchery L."/>
            <person name="Girlanda M."/>
            <person name="Hayes R.D."/>
            <person name="Keri Z."/>
            <person name="LaButti K."/>
            <person name="Lipzen A."/>
            <person name="Lombard V."/>
            <person name="Magnuson J."/>
            <person name="Maillard F."/>
            <person name="Murat C."/>
            <person name="Nolan M."/>
            <person name="Ohm R.A."/>
            <person name="Pangilinan J."/>
            <person name="Pereira M.F."/>
            <person name="Perotto S."/>
            <person name="Peter M."/>
            <person name="Pfister S."/>
            <person name="Riley R."/>
            <person name="Sitrit Y."/>
            <person name="Stielow J.B."/>
            <person name="Szollosi G."/>
            <person name="Zifcakova L."/>
            <person name="Stursova M."/>
            <person name="Spatafora J.W."/>
            <person name="Tedersoo L."/>
            <person name="Vaario L.M."/>
            <person name="Yamada A."/>
            <person name="Yan M."/>
            <person name="Wang P."/>
            <person name="Xu J."/>
            <person name="Bruns T."/>
            <person name="Baldrian P."/>
            <person name="Vilgalys R."/>
            <person name="Dunand C."/>
            <person name="Henrissat B."/>
            <person name="Grigoriev I.V."/>
            <person name="Hibbett D."/>
            <person name="Nagy L.G."/>
            <person name="Martin F.M."/>
        </authorList>
    </citation>
    <scope>NUCLEOTIDE SEQUENCE</scope>
    <source>
        <strain evidence="1">UP504</strain>
    </source>
</reference>
<comment type="caution">
    <text evidence="1">The sequence shown here is derived from an EMBL/GenBank/DDBJ whole genome shotgun (WGS) entry which is preliminary data.</text>
</comment>
<protein>
    <submittedName>
        <fullName evidence="1">Uncharacterized protein</fullName>
    </submittedName>
</protein>
<keyword evidence="2" id="KW-1185">Reference proteome</keyword>
<dbReference type="Proteomes" id="UP000886523">
    <property type="component" value="Unassembled WGS sequence"/>
</dbReference>
<evidence type="ECO:0000313" key="1">
    <source>
        <dbReference type="EMBL" id="KAF9519817.1"/>
    </source>
</evidence>
<evidence type="ECO:0000313" key="2">
    <source>
        <dbReference type="Proteomes" id="UP000886523"/>
    </source>
</evidence>
<dbReference type="Gene3D" id="3.20.20.100">
    <property type="entry name" value="NADP-dependent oxidoreductase domain"/>
    <property type="match status" value="1"/>
</dbReference>
<sequence>MLIVQIYVIRSSFFRDFSHSDLTNSGSHERTCRCAVFLELGSFWMEKVEETGALEVARQFGITVVAFSPTGRGLATGRYVEYLRLLGINSNLRQYQIEIPDDFVENDVRRMLPRFSAENFPRIIEAVNYLQESPPPITPLPRKCALLATGSGKRHHPNPGKQADRIGRIRELVDATNAHLSEVPRYPKVFNDQTLEETPPLEK</sequence>
<name>A0A9P6DZS3_9AGAM</name>
<accession>A0A9P6DZS3</accession>
<proteinExistence type="predicted"/>